<gene>
    <name evidence="2" type="ORF">I6J37_13230</name>
</gene>
<sequence length="1621" mass="181961">MIHVLNFNSEIIDFISKDDLSVIRAEYTRSREDKSEMLNLTILSERAEYFKERNRIIIQDKNNAYREFIINRVEDVEDYIEVECDASYVEDIGKAKPIPAGQFTKLTVNQALSETLKDSGWEVGLCEYGGIKSMSWTSVRTPHEMIDQLTTTYKLEPDYEIEIKNNEVVSRKVNMVQPKPLFEGKEIIYGKDLISMKRTVDMTEVKTALFAFGPEKDDGTRISTVVVDDEAQQQFNLPKRYLWGIYEPESDDQDMTLERLITLTKTELNKRKSSALSYEIEAFDLEKEYPHEIIRFGDIVRIKNSDYTPSLYAESEVVGFTHELISDELTWNIGNIVEYKEDDLLKYFRSRMEEIEKKLTNNINNSNTIITDRIEEEIDKLQQKIHKGTTPPDNPEEGQFWYDTSNPNVAVLREFVNGKWQNASAHDVEQIGGMTKEAIIYNEINGTYIILSVQHAKITNEVYEALNSEYLVDEDIRAWLNNELDTVNSLFNNARDLIGSMTIETATIGKLMDAQSMIVQYRAQIYALNDALLNARMAIDERFKLLQAQYTEEKFNEAMQGVATAIGGTFNEDTGQLIADIPNNDMLEDLRATLEQSLSDLTQANQVKLQELQDGITETNQRITNTNEELSAGITSVTRKVDGLKVGGRNLLQSFNESEAGKIYPNLTSTKEFDFSGWATELYSANYLKNVLEEGKTYTLSYELEITELATSEMVYGKSHGLLFHVASGNSSMSIDTQQQLERELGNKMIVKHTFTINTLYDYRLIGYSGRYTGDGTAYGEPITFNKTKITKLKLEEGNIATSWTAAPEDIEQRIALAQQDATNAAQAYADAQDNLKAIETKAYADGVVDEEEKRAIADAQAKLAQAKTYADQKAAEAKTHADNAVGTISTTVTTQAADIKILKDGIALKANNTEVTKIYDQYLTPLQTQVDVQKATLDVLPSQIAAKVSQAQYDADINSVVGRLNTSDTERVQLANQIADRVTLNEYQTTKKKIDNLSVGTRNLLKNSKERSDLFGSTTHRRIVYDLTTPLKIGSEYTLIFDMEVTSGDNFGKTTVLPYEPSGGSININIDNSTHNKLTFTATAPSTLFLIYSATNSTPENTTTEVKVTNAMLVEGNTIGNYHQAPEETDERLSTMQTSIEQNGKDIELKASEEEFNKTKQTLSKTISEILMNTTTGVTLSYDDNGDVIDLNVGPSGVKINTNVFEINDGDVIVKDGVTTIKDAYIDKLFSKQATINYLNSVDITAKRIQAKDNKSEVNIENGTITMNRTDGYKLDMGINGITMTNPNGSTRFTMNTTFVQSAAIGTTNANVYLAAQQGYEIRAVDFTQIPSDGAWDSYRYVPIRADSFIGDKLMTNAGTNLYLGTDNEVRATARGGYNGTDTVYRNVRALGYYGDFIETNSVTSGVNIYIRPDSNAEVRFTAKGTTDSYVDTRAKNIYGSSLITRDTGNLYLGTDDGVRITGRSLYNGGSPIWRNLAANGLYANFLDINPNTSATNLYLRADNEVRITKRNTTDSYIPIRAASATWTSSERYKYDIEDWNIDVLDHLVNRIKLYSYKLYSEQDDESDRIRHGVILERETPDEWKNGDGVDSYEMTAWSIKAIQELAKKVQILEAKSEEK</sequence>
<proteinExistence type="predicted"/>
<organism evidence="2 3">
    <name type="scientific">Mammaliicoccus vitulinus</name>
    <dbReference type="NCBI Taxonomy" id="71237"/>
    <lineage>
        <taxon>Bacteria</taxon>
        <taxon>Bacillati</taxon>
        <taxon>Bacillota</taxon>
        <taxon>Bacilli</taxon>
        <taxon>Bacillales</taxon>
        <taxon>Staphylococcaceae</taxon>
        <taxon>Mammaliicoccus</taxon>
    </lineage>
</organism>
<accession>A0ABX7HG31</accession>
<evidence type="ECO:0000313" key="2">
    <source>
        <dbReference type="EMBL" id="QRO85118.1"/>
    </source>
</evidence>
<keyword evidence="1" id="KW-0175">Coiled coil</keyword>
<dbReference type="EMBL" id="CP069486">
    <property type="protein sequence ID" value="QRO85118.1"/>
    <property type="molecule type" value="Genomic_DNA"/>
</dbReference>
<reference evidence="2 3" key="1">
    <citation type="submission" date="2021-02" db="EMBL/GenBank/DDBJ databases">
        <title>FDA dAtabase for Regulatory Grade micrObial Sequences (FDA-ARGOS): Supporting development and validation of Infectious Disease Dx tests.</title>
        <authorList>
            <person name="Sproer C."/>
            <person name="Gronow S."/>
            <person name="Severitt S."/>
            <person name="Schroder I."/>
            <person name="Tallon L."/>
            <person name="Sadzewicz L."/>
            <person name="Zhao X."/>
            <person name="Boylan J."/>
            <person name="Ott S."/>
            <person name="Bowen H."/>
            <person name="Vavikolanu K."/>
            <person name="Mehta A."/>
            <person name="Aluvathingal J."/>
            <person name="Nadendla S."/>
            <person name="Lowell S."/>
            <person name="Myers T."/>
            <person name="Yan Y."/>
            <person name="Sichtig H."/>
        </authorList>
    </citation>
    <scope>NUCLEOTIDE SEQUENCE [LARGE SCALE GENOMIC DNA]</scope>
    <source>
        <strain evidence="2 3">FDAARGOS_1207</strain>
    </source>
</reference>
<protein>
    <recommendedName>
        <fullName evidence="4">Peptidase S74 domain-containing protein</fullName>
    </recommendedName>
</protein>
<dbReference type="InterPro" id="IPR007119">
    <property type="entry name" value="Phage_tail_spike_N"/>
</dbReference>
<dbReference type="NCBIfam" id="TIGR01665">
    <property type="entry name" value="put_anti_recept"/>
    <property type="match status" value="1"/>
</dbReference>
<evidence type="ECO:0000256" key="1">
    <source>
        <dbReference type="SAM" id="Coils"/>
    </source>
</evidence>
<dbReference type="Proteomes" id="UP000627155">
    <property type="component" value="Chromosome"/>
</dbReference>
<dbReference type="RefSeq" id="WP_103322829.1">
    <property type="nucleotide sequence ID" value="NZ_CP069486.1"/>
</dbReference>
<name>A0ABX7HG31_9STAP</name>
<feature type="coiled-coil region" evidence="1">
    <location>
        <begin position="584"/>
        <end position="629"/>
    </location>
</feature>
<feature type="coiled-coil region" evidence="1">
    <location>
        <begin position="815"/>
        <end position="842"/>
    </location>
</feature>
<keyword evidence="3" id="KW-1185">Reference proteome</keyword>
<evidence type="ECO:0008006" key="4">
    <source>
        <dbReference type="Google" id="ProtNLM"/>
    </source>
</evidence>
<evidence type="ECO:0000313" key="3">
    <source>
        <dbReference type="Proteomes" id="UP000627155"/>
    </source>
</evidence>